<dbReference type="SUPFAM" id="SSF159141">
    <property type="entry name" value="HIN-2000 domain-like"/>
    <property type="match status" value="2"/>
</dbReference>
<evidence type="ECO:0000256" key="3">
    <source>
        <dbReference type="ARBA" id="ARBA00023242"/>
    </source>
</evidence>
<comment type="similarity">
    <text evidence="2">Belongs to the HIN-200 family.</text>
</comment>
<dbReference type="PROSITE" id="PS50824">
    <property type="entry name" value="DAPIN"/>
    <property type="match status" value="1"/>
</dbReference>
<proteinExistence type="inferred from homology"/>
<dbReference type="GO" id="GO:0005654">
    <property type="term" value="C:nucleoplasm"/>
    <property type="evidence" value="ECO:0007669"/>
    <property type="project" value="TreeGrafter"/>
</dbReference>
<keyword evidence="3" id="KW-0539">Nucleus</keyword>
<dbReference type="PROSITE" id="PS50834">
    <property type="entry name" value="HIN_200"/>
    <property type="match status" value="1"/>
</dbReference>
<dbReference type="Pfam" id="PF02760">
    <property type="entry name" value="HIN"/>
    <property type="match status" value="1"/>
</dbReference>
<evidence type="ECO:0000256" key="1">
    <source>
        <dbReference type="ARBA" id="ARBA00004123"/>
    </source>
</evidence>
<dbReference type="Pfam" id="PF02758">
    <property type="entry name" value="PYRIN"/>
    <property type="match status" value="1"/>
</dbReference>
<evidence type="ECO:0000256" key="4">
    <source>
        <dbReference type="SAM" id="MobiDB-lite"/>
    </source>
</evidence>
<evidence type="ECO:0000256" key="2">
    <source>
        <dbReference type="ARBA" id="ARBA00008647"/>
    </source>
</evidence>
<dbReference type="GO" id="GO:0005829">
    <property type="term" value="C:cytosol"/>
    <property type="evidence" value="ECO:0007669"/>
    <property type="project" value="TreeGrafter"/>
</dbReference>
<dbReference type="PANTHER" id="PTHR12200:SF25">
    <property type="entry name" value="PYRIN AND HIN DOMAIN-CONTAINING PROTEIN 1"/>
    <property type="match status" value="1"/>
</dbReference>
<dbReference type="GO" id="GO:0003690">
    <property type="term" value="F:double-stranded DNA binding"/>
    <property type="evidence" value="ECO:0007669"/>
    <property type="project" value="TreeGrafter"/>
</dbReference>
<feature type="non-terminal residue" evidence="7">
    <location>
        <position position="383"/>
    </location>
</feature>
<protein>
    <submittedName>
        <fullName evidence="7">Uncharacterized protein</fullName>
    </submittedName>
</protein>
<dbReference type="EMBL" id="JBBHLL010000516">
    <property type="protein sequence ID" value="KAK7801184.1"/>
    <property type="molecule type" value="Genomic_DNA"/>
</dbReference>
<dbReference type="Gene3D" id="2.40.50.140">
    <property type="entry name" value="Nucleic acid-binding proteins"/>
    <property type="match status" value="2"/>
</dbReference>
<dbReference type="InterPro" id="IPR012340">
    <property type="entry name" value="NA-bd_OB-fold"/>
</dbReference>
<feature type="domain" description="Pyrin" evidence="5">
    <location>
        <begin position="1"/>
        <end position="88"/>
    </location>
</feature>
<dbReference type="InterPro" id="IPR011029">
    <property type="entry name" value="DEATH-like_dom_sf"/>
</dbReference>
<dbReference type="GO" id="GO:0005730">
    <property type="term" value="C:nucleolus"/>
    <property type="evidence" value="ECO:0007669"/>
    <property type="project" value="TreeGrafter"/>
</dbReference>
<sequence>MVNEYKRIVLLKGLANLSSDQFDCFKSLMSSDLRLERHMQEKYTKVQIADMMEDEFPTDVGLGKLIDFCENIHTLKGLAETLKEEKSKVKGKTPLRNKKQEASSAIKTPTASNTLASDGGETSAAQKRKCMNNEKTAMKKVKGSERLNHPPCSTENTASCQSSVFQTSSLASSNTSLDKNQKTQTQNQRIARGAVRKNDAMIVMVLNATEPFAYKSTEPGGKMMFHATVATVSEYFHVKVFNINLKKKFTRENFIIISNYLEFKGILEINEDSSVLEAGPVQSISVPISLIRKSKETPKIFDIRKYATGTPVYGLFTLNKKKVNPKNTIYEIKDGTGNIEVVGSEQCYNISCKEGDKVRLFCFQVKTIDKQPKLVSGYHSFIK</sequence>
<comment type="caution">
    <text evidence="7">The sequence shown here is derived from an EMBL/GenBank/DDBJ whole genome shotgun (WGS) entry which is preliminary data.</text>
</comment>
<dbReference type="AlphaFoldDB" id="A0AAW0HEK9"/>
<dbReference type="Gene3D" id="1.10.533.10">
    <property type="entry name" value="Death Domain, Fas"/>
    <property type="match status" value="1"/>
</dbReference>
<dbReference type="SMART" id="SM01289">
    <property type="entry name" value="PYRIN"/>
    <property type="match status" value="1"/>
</dbReference>
<evidence type="ECO:0000313" key="8">
    <source>
        <dbReference type="Proteomes" id="UP001488838"/>
    </source>
</evidence>
<evidence type="ECO:0000259" key="6">
    <source>
        <dbReference type="PROSITE" id="PS50834"/>
    </source>
</evidence>
<accession>A0AAW0HEK9</accession>
<evidence type="ECO:0000259" key="5">
    <source>
        <dbReference type="PROSITE" id="PS50824"/>
    </source>
</evidence>
<feature type="region of interest" description="Disordered" evidence="4">
    <location>
        <begin position="84"/>
        <end position="158"/>
    </location>
</feature>
<dbReference type="CDD" id="cd08305">
    <property type="entry name" value="Pyrin"/>
    <property type="match status" value="1"/>
</dbReference>
<dbReference type="InterPro" id="IPR004021">
    <property type="entry name" value="HIN200/IF120x"/>
</dbReference>
<evidence type="ECO:0000313" key="7">
    <source>
        <dbReference type="EMBL" id="KAK7801184.1"/>
    </source>
</evidence>
<dbReference type="GO" id="GO:0035458">
    <property type="term" value="P:cellular response to interferon-beta"/>
    <property type="evidence" value="ECO:0007669"/>
    <property type="project" value="InterPro"/>
</dbReference>
<dbReference type="GO" id="GO:0002218">
    <property type="term" value="P:activation of innate immune response"/>
    <property type="evidence" value="ECO:0007669"/>
    <property type="project" value="InterPro"/>
</dbReference>
<keyword evidence="8" id="KW-1185">Reference proteome</keyword>
<dbReference type="PANTHER" id="PTHR12200">
    <property type="entry name" value="INTERFERON-INDUCIBLE PROTEIN AIM2 FAMILY MEMBER"/>
    <property type="match status" value="1"/>
</dbReference>
<gene>
    <name evidence="7" type="ORF">U0070_021129</name>
</gene>
<comment type="subcellular location">
    <subcellularLocation>
        <location evidence="1">Nucleus</location>
    </subcellularLocation>
</comment>
<feature type="domain" description="HIN-200" evidence="6">
    <location>
        <begin position="185"/>
        <end position="383"/>
    </location>
</feature>
<feature type="compositionally biased region" description="Polar residues" evidence="4">
    <location>
        <begin position="102"/>
        <end position="116"/>
    </location>
</feature>
<dbReference type="InterPro" id="IPR004020">
    <property type="entry name" value="DAPIN"/>
</dbReference>
<dbReference type="InterPro" id="IPR040205">
    <property type="entry name" value="HIN-200"/>
</dbReference>
<dbReference type="Proteomes" id="UP001488838">
    <property type="component" value="Unassembled WGS sequence"/>
</dbReference>
<organism evidence="7 8">
    <name type="scientific">Myodes glareolus</name>
    <name type="common">Bank vole</name>
    <name type="synonym">Clethrionomys glareolus</name>
    <dbReference type="NCBI Taxonomy" id="447135"/>
    <lineage>
        <taxon>Eukaryota</taxon>
        <taxon>Metazoa</taxon>
        <taxon>Chordata</taxon>
        <taxon>Craniata</taxon>
        <taxon>Vertebrata</taxon>
        <taxon>Euteleostomi</taxon>
        <taxon>Mammalia</taxon>
        <taxon>Eutheria</taxon>
        <taxon>Euarchontoglires</taxon>
        <taxon>Glires</taxon>
        <taxon>Rodentia</taxon>
        <taxon>Myomorpha</taxon>
        <taxon>Muroidea</taxon>
        <taxon>Cricetidae</taxon>
        <taxon>Arvicolinae</taxon>
        <taxon>Myodes</taxon>
    </lineage>
</organism>
<name>A0AAW0HEK9_MYOGA</name>
<reference evidence="7 8" key="1">
    <citation type="journal article" date="2023" name="bioRxiv">
        <title>Conserved and derived expression patterns and positive selection on dental genes reveal complex evolutionary context of ever-growing rodent molars.</title>
        <authorList>
            <person name="Calamari Z.T."/>
            <person name="Song A."/>
            <person name="Cohen E."/>
            <person name="Akter M."/>
            <person name="Roy R.D."/>
            <person name="Hallikas O."/>
            <person name="Christensen M.M."/>
            <person name="Li P."/>
            <person name="Marangoni P."/>
            <person name="Jernvall J."/>
            <person name="Klein O.D."/>
        </authorList>
    </citation>
    <scope>NUCLEOTIDE SEQUENCE [LARGE SCALE GENOMIC DNA]</scope>
    <source>
        <strain evidence="7">V071</strain>
    </source>
</reference>